<dbReference type="AlphaFoldDB" id="C1N5E5"/>
<organism evidence="2">
    <name type="scientific">Micromonas pusilla (strain CCMP1545)</name>
    <name type="common">Picoplanktonic green alga</name>
    <dbReference type="NCBI Taxonomy" id="564608"/>
    <lineage>
        <taxon>Eukaryota</taxon>
        <taxon>Viridiplantae</taxon>
        <taxon>Chlorophyta</taxon>
        <taxon>Mamiellophyceae</taxon>
        <taxon>Mamiellales</taxon>
        <taxon>Mamiellaceae</taxon>
        <taxon>Micromonas</taxon>
    </lineage>
</organism>
<dbReference type="EMBL" id="GG663748">
    <property type="protein sequence ID" value="EEH52482.1"/>
    <property type="molecule type" value="Genomic_DNA"/>
</dbReference>
<proteinExistence type="predicted"/>
<sequence length="120" mass="12448">MGGLDGMVKYGDAAKLAPRVGIVVEAGTHCHVFIPVGSECRGRRVDVGHAYALDRHVATAFLNLFGVLASSSAARAVAADAVWGGSAALNALGPWRVAVKARSIAHWSPYDRVGVVNADP</sequence>
<protein>
    <submittedName>
        <fullName evidence="1">Predicted protein</fullName>
    </submittedName>
</protein>
<dbReference type="GeneID" id="9688786"/>
<evidence type="ECO:0000313" key="2">
    <source>
        <dbReference type="Proteomes" id="UP000001876"/>
    </source>
</evidence>
<gene>
    <name evidence="1" type="ORF">MICPUCDRAFT_53305</name>
</gene>
<dbReference type="KEGG" id="mpp:MICPUCDRAFT_53305"/>
<keyword evidence="2" id="KW-1185">Reference proteome</keyword>
<evidence type="ECO:0000313" key="1">
    <source>
        <dbReference type="EMBL" id="EEH52482.1"/>
    </source>
</evidence>
<dbReference type="Proteomes" id="UP000001876">
    <property type="component" value="Unassembled WGS sequence"/>
</dbReference>
<name>C1N5E5_MICPC</name>
<reference evidence="1 2" key="1">
    <citation type="journal article" date="2009" name="Science">
        <title>Green evolution and dynamic adaptations revealed by genomes of the marine picoeukaryotes Micromonas.</title>
        <authorList>
            <person name="Worden A.Z."/>
            <person name="Lee J.H."/>
            <person name="Mock T."/>
            <person name="Rouze P."/>
            <person name="Simmons M.P."/>
            <person name="Aerts A.L."/>
            <person name="Allen A.E."/>
            <person name="Cuvelier M.L."/>
            <person name="Derelle E."/>
            <person name="Everett M.V."/>
            <person name="Foulon E."/>
            <person name="Grimwood J."/>
            <person name="Gundlach H."/>
            <person name="Henrissat B."/>
            <person name="Napoli C."/>
            <person name="McDonald S.M."/>
            <person name="Parker M.S."/>
            <person name="Rombauts S."/>
            <person name="Salamov A."/>
            <person name="Von Dassow P."/>
            <person name="Badger J.H."/>
            <person name="Coutinho P.M."/>
            <person name="Demir E."/>
            <person name="Dubchak I."/>
            <person name="Gentemann C."/>
            <person name="Eikrem W."/>
            <person name="Gready J.E."/>
            <person name="John U."/>
            <person name="Lanier W."/>
            <person name="Lindquist E.A."/>
            <person name="Lucas S."/>
            <person name="Mayer K.F."/>
            <person name="Moreau H."/>
            <person name="Not F."/>
            <person name="Otillar R."/>
            <person name="Panaud O."/>
            <person name="Pangilinan J."/>
            <person name="Paulsen I."/>
            <person name="Piegu B."/>
            <person name="Poliakov A."/>
            <person name="Robbens S."/>
            <person name="Schmutz J."/>
            <person name="Toulza E."/>
            <person name="Wyss T."/>
            <person name="Zelensky A."/>
            <person name="Zhou K."/>
            <person name="Armbrust E.V."/>
            <person name="Bhattacharya D."/>
            <person name="Goodenough U.W."/>
            <person name="Van de Peer Y."/>
            <person name="Grigoriev I.V."/>
        </authorList>
    </citation>
    <scope>NUCLEOTIDE SEQUENCE [LARGE SCALE GENOMIC DNA]</scope>
    <source>
        <strain evidence="1 2">CCMP1545</strain>
    </source>
</reference>
<accession>C1N5E5</accession>
<dbReference type="RefSeq" id="XP_003063346.1">
    <property type="nucleotide sequence ID" value="XM_003063300.1"/>
</dbReference>